<evidence type="ECO:0000313" key="7">
    <source>
        <dbReference type="EMBL" id="PIR47929.1"/>
    </source>
</evidence>
<sequence>MRSTSVEWGVRLIFIAAVALVLAILARTNIVRGSSGRFLSWLESPFTVVADTVGGHGEVIFASRKELIAELQERETQVLQLAKTASQWELAQQERDQALALLGYSKDASEVVLAARVRVRSSASDSDSVLIDKGALDGVQTQQAVITGEGAFYGLVGEVFAHTARVVRLTDPSVVVGGRMVSTQQTVGVVEGGYGPVVRMAYVAQDTDVRVNDIVVTSGVDPSVPAGIVIGLVNVIEEDQNAPFLTLYIEPLAQLRQTRVVGILQSPL</sequence>
<evidence type="ECO:0000256" key="4">
    <source>
        <dbReference type="ARBA" id="ARBA00032089"/>
    </source>
</evidence>
<dbReference type="Proteomes" id="UP000230084">
    <property type="component" value="Unassembled WGS sequence"/>
</dbReference>
<reference evidence="7 8" key="1">
    <citation type="submission" date="2017-09" db="EMBL/GenBank/DDBJ databases">
        <title>Depth-based differentiation of microbial function through sediment-hosted aquifers and enrichment of novel symbionts in the deep terrestrial subsurface.</title>
        <authorList>
            <person name="Probst A.J."/>
            <person name="Ladd B."/>
            <person name="Jarett J.K."/>
            <person name="Geller-Mcgrath D.E."/>
            <person name="Sieber C.M."/>
            <person name="Emerson J.B."/>
            <person name="Anantharaman K."/>
            <person name="Thomas B.C."/>
            <person name="Malmstrom R."/>
            <person name="Stieglmeier M."/>
            <person name="Klingl A."/>
            <person name="Woyke T."/>
            <person name="Ryan C.M."/>
            <person name="Banfield J.F."/>
        </authorList>
    </citation>
    <scope>NUCLEOTIDE SEQUENCE [LARGE SCALE GENOMIC DNA]</scope>
    <source>
        <strain evidence="7">CG10_big_fil_rev_8_21_14_0_10_50_16</strain>
    </source>
</reference>
<name>A0A2H0RMZ7_9BACT</name>
<gene>
    <name evidence="7" type="ORF">COV06_00820</name>
</gene>
<evidence type="ECO:0000256" key="2">
    <source>
        <dbReference type="ARBA" id="ARBA00013855"/>
    </source>
</evidence>
<dbReference type="Gene3D" id="2.40.10.340">
    <property type="entry name" value="Rod shape-determining protein MreC, domain 1"/>
    <property type="match status" value="1"/>
</dbReference>
<dbReference type="InterPro" id="IPR055342">
    <property type="entry name" value="MreC_beta-barrel_core"/>
</dbReference>
<comment type="similarity">
    <text evidence="1 5">Belongs to the MreC family.</text>
</comment>
<dbReference type="InterPro" id="IPR042175">
    <property type="entry name" value="Cell/Rod_MreC_2"/>
</dbReference>
<keyword evidence="3 5" id="KW-0133">Cell shape</keyword>
<dbReference type="PANTHER" id="PTHR34138">
    <property type="entry name" value="CELL SHAPE-DETERMINING PROTEIN MREC"/>
    <property type="match status" value="1"/>
</dbReference>
<dbReference type="InterPro" id="IPR007221">
    <property type="entry name" value="MreC"/>
</dbReference>
<evidence type="ECO:0000256" key="5">
    <source>
        <dbReference type="PIRNR" id="PIRNR038471"/>
    </source>
</evidence>
<comment type="caution">
    <text evidence="7">The sequence shown here is derived from an EMBL/GenBank/DDBJ whole genome shotgun (WGS) entry which is preliminary data.</text>
</comment>
<dbReference type="PIRSF" id="PIRSF038471">
    <property type="entry name" value="MreC"/>
    <property type="match status" value="1"/>
</dbReference>
<dbReference type="PANTHER" id="PTHR34138:SF1">
    <property type="entry name" value="CELL SHAPE-DETERMINING PROTEIN MREC"/>
    <property type="match status" value="1"/>
</dbReference>
<evidence type="ECO:0000256" key="3">
    <source>
        <dbReference type="ARBA" id="ARBA00022960"/>
    </source>
</evidence>
<dbReference type="GO" id="GO:0008360">
    <property type="term" value="P:regulation of cell shape"/>
    <property type="evidence" value="ECO:0007669"/>
    <property type="project" value="UniProtKB-KW"/>
</dbReference>
<evidence type="ECO:0000313" key="8">
    <source>
        <dbReference type="Proteomes" id="UP000230084"/>
    </source>
</evidence>
<comment type="function">
    <text evidence="5">Involved in formation and maintenance of cell shape.</text>
</comment>
<accession>A0A2H0RMZ7</accession>
<feature type="domain" description="Rod shape-determining protein MreC beta-barrel core" evidence="6">
    <location>
        <begin position="120"/>
        <end position="264"/>
    </location>
</feature>
<dbReference type="AlphaFoldDB" id="A0A2H0RMZ7"/>
<evidence type="ECO:0000256" key="1">
    <source>
        <dbReference type="ARBA" id="ARBA00009369"/>
    </source>
</evidence>
<proteinExistence type="inferred from homology"/>
<protein>
    <recommendedName>
        <fullName evidence="2 5">Cell shape-determining protein MreC</fullName>
    </recommendedName>
    <alternativeName>
        <fullName evidence="4 5">Cell shape protein MreC</fullName>
    </alternativeName>
</protein>
<dbReference type="EMBL" id="PCYM01000001">
    <property type="protein sequence ID" value="PIR47929.1"/>
    <property type="molecule type" value="Genomic_DNA"/>
</dbReference>
<organism evidence="7 8">
    <name type="scientific">Candidatus Uhrbacteria bacterium CG10_big_fil_rev_8_21_14_0_10_50_16</name>
    <dbReference type="NCBI Taxonomy" id="1975039"/>
    <lineage>
        <taxon>Bacteria</taxon>
        <taxon>Candidatus Uhriibacteriota</taxon>
    </lineage>
</organism>
<dbReference type="GO" id="GO:0005886">
    <property type="term" value="C:plasma membrane"/>
    <property type="evidence" value="ECO:0007669"/>
    <property type="project" value="TreeGrafter"/>
</dbReference>
<evidence type="ECO:0000259" key="6">
    <source>
        <dbReference type="Pfam" id="PF04085"/>
    </source>
</evidence>
<dbReference type="Gene3D" id="2.40.10.350">
    <property type="entry name" value="Rod shape-determining protein MreC, domain 2"/>
    <property type="match status" value="1"/>
</dbReference>
<dbReference type="InterPro" id="IPR042177">
    <property type="entry name" value="Cell/Rod_1"/>
</dbReference>
<dbReference type="Pfam" id="PF04085">
    <property type="entry name" value="MreC"/>
    <property type="match status" value="1"/>
</dbReference>